<organism evidence="11 15">
    <name type="scientific">Brevibacterium aurantiacum</name>
    <dbReference type="NCBI Taxonomy" id="273384"/>
    <lineage>
        <taxon>Bacteria</taxon>
        <taxon>Bacillati</taxon>
        <taxon>Actinomycetota</taxon>
        <taxon>Actinomycetes</taxon>
        <taxon>Micrococcales</taxon>
        <taxon>Brevibacteriaceae</taxon>
        <taxon>Brevibacterium</taxon>
    </lineage>
</organism>
<sequence>MSLLLIGAGALTLFALISWIGPFLVRTAAPVLMRVPRLAVFGLLLVPLMWWAVVAALSLTAASLFKGPDVLPVPLADVCQRCLIAASPFPGLAQVDTLVPVVLFLIFPLVLSVVSVVWALHRRIRRRQANSAAAQRLHRDSTVADINGHSLNILDVRTPFAFSLPQKYGGVIVSEALCASLEKNELIAVLEHEKAHVDGGHHRIMAIVDTFVRPLSFIPLFAEVAASIPLYLEIAADDRARQVAGTPALASALLKIGQPTSLSGHLGGLHALNIAGPDRIRQLVSPANMTSGVLPVMALASVLAAFVTVFSSVFYSYATVLVAGCVMP</sequence>
<evidence type="ECO:0000313" key="9">
    <source>
        <dbReference type="EMBL" id="PCC17553.1"/>
    </source>
</evidence>
<keyword evidence="2" id="KW-0479">Metal-binding</keyword>
<dbReference type="GO" id="GO:0046872">
    <property type="term" value="F:metal ion binding"/>
    <property type="evidence" value="ECO:0007669"/>
    <property type="project" value="UniProtKB-KW"/>
</dbReference>
<comment type="cofactor">
    <cofactor evidence="6">
        <name>Zn(2+)</name>
        <dbReference type="ChEBI" id="CHEBI:29105"/>
    </cofactor>
    <text evidence="6">Binds 1 zinc ion per subunit.</text>
</comment>
<reference evidence="13 18" key="3">
    <citation type="submission" date="2018-10" db="EMBL/GenBank/DDBJ databases">
        <title>Brevibacterium genomes from Austrain hard cheese rinds.</title>
        <authorList>
            <person name="Anast J.M."/>
            <person name="Dzieciol M."/>
            <person name="Schultz D.L."/>
            <person name="Mann E."/>
            <person name="Wagner M."/>
            <person name="Schmitz-Esser S."/>
        </authorList>
    </citation>
    <scope>NUCLEOTIDE SEQUENCE [LARGE SCALE GENOMIC DNA]</scope>
    <source>
        <strain evidence="13 18">L261</strain>
    </source>
</reference>
<evidence type="ECO:0000313" key="16">
    <source>
        <dbReference type="Proteomes" id="UP000218377"/>
    </source>
</evidence>
<evidence type="ECO:0000256" key="4">
    <source>
        <dbReference type="ARBA" id="ARBA00022833"/>
    </source>
</evidence>
<keyword evidence="5 6" id="KW-0482">Metalloprotease</keyword>
<comment type="similarity">
    <text evidence="6">Belongs to the peptidase M48 family.</text>
</comment>
<dbReference type="EMBL" id="RHFF01000001">
    <property type="protein sequence ID" value="TGD40700.1"/>
    <property type="molecule type" value="Genomic_DNA"/>
</dbReference>
<evidence type="ECO:0000256" key="6">
    <source>
        <dbReference type="RuleBase" id="RU003983"/>
    </source>
</evidence>
<dbReference type="EMBL" id="NRGX01000001">
    <property type="protein sequence ID" value="PCC17553.1"/>
    <property type="molecule type" value="Genomic_DNA"/>
</dbReference>
<keyword evidence="7" id="KW-1133">Transmembrane helix</keyword>
<dbReference type="Gene3D" id="3.30.2010.10">
    <property type="entry name" value="Metalloproteases ('zincins'), catalytic domain"/>
    <property type="match status" value="1"/>
</dbReference>
<dbReference type="InterPro" id="IPR052173">
    <property type="entry name" value="Beta-lactam_resp_regulator"/>
</dbReference>
<feature type="transmembrane region" description="Helical" evidence="7">
    <location>
        <begin position="38"/>
        <end position="65"/>
    </location>
</feature>
<evidence type="ECO:0000313" key="14">
    <source>
        <dbReference type="Proteomes" id="UP000217564"/>
    </source>
</evidence>
<dbReference type="Proteomes" id="UP000217720">
    <property type="component" value="Unassembled WGS sequence"/>
</dbReference>
<evidence type="ECO:0000256" key="3">
    <source>
        <dbReference type="ARBA" id="ARBA00022801"/>
    </source>
</evidence>
<keyword evidence="7" id="KW-0472">Membrane</keyword>
<keyword evidence="3 6" id="KW-0378">Hydrolase</keyword>
<evidence type="ECO:0000313" key="10">
    <source>
        <dbReference type="EMBL" id="PCC45199.1"/>
    </source>
</evidence>
<reference evidence="12 17" key="2">
    <citation type="submission" date="2017-03" db="EMBL/GenBank/DDBJ databases">
        <authorList>
            <person name="Afonso C.L."/>
            <person name="Miller P.J."/>
            <person name="Scott M.A."/>
            <person name="Spackman E."/>
            <person name="Goraichik I."/>
            <person name="Dimitrov K.M."/>
            <person name="Suarez D.L."/>
            <person name="Swayne D.E."/>
        </authorList>
    </citation>
    <scope>NUCLEOTIDE SEQUENCE [LARGE SCALE GENOMIC DNA]</scope>
    <source>
        <strain evidence="12">8</strain>
        <strain evidence="17">8(6)</strain>
    </source>
</reference>
<evidence type="ECO:0000256" key="7">
    <source>
        <dbReference type="SAM" id="Phobius"/>
    </source>
</evidence>
<evidence type="ECO:0000313" key="12">
    <source>
        <dbReference type="EMBL" id="SMX75498.1"/>
    </source>
</evidence>
<feature type="domain" description="Peptidase M48" evidence="8">
    <location>
        <begin position="151"/>
        <end position="219"/>
    </location>
</feature>
<dbReference type="PANTHER" id="PTHR34978">
    <property type="entry name" value="POSSIBLE SENSOR-TRANSDUCER PROTEIN BLAR"/>
    <property type="match status" value="1"/>
</dbReference>
<proteinExistence type="inferred from homology"/>
<dbReference type="GO" id="GO:0004222">
    <property type="term" value="F:metalloendopeptidase activity"/>
    <property type="evidence" value="ECO:0007669"/>
    <property type="project" value="InterPro"/>
</dbReference>
<dbReference type="EMBL" id="NRGO01000004">
    <property type="protein sequence ID" value="PCC51268.1"/>
    <property type="molecule type" value="Genomic_DNA"/>
</dbReference>
<dbReference type="PANTHER" id="PTHR34978:SF3">
    <property type="entry name" value="SLR0241 PROTEIN"/>
    <property type="match status" value="1"/>
</dbReference>
<dbReference type="Proteomes" id="UP000297736">
    <property type="component" value="Unassembled WGS sequence"/>
</dbReference>
<protein>
    <submittedName>
        <fullName evidence="13">M56 family peptidase</fullName>
    </submittedName>
    <submittedName>
        <fullName evidence="12">Peptidase family M48</fullName>
    </submittedName>
</protein>
<accession>A0A2H1IJZ7</accession>
<dbReference type="InterPro" id="IPR001915">
    <property type="entry name" value="Peptidase_M48"/>
</dbReference>
<evidence type="ECO:0000313" key="15">
    <source>
        <dbReference type="Proteomes" id="UP000217720"/>
    </source>
</evidence>
<evidence type="ECO:0000256" key="1">
    <source>
        <dbReference type="ARBA" id="ARBA00022670"/>
    </source>
</evidence>
<evidence type="ECO:0000256" key="5">
    <source>
        <dbReference type="ARBA" id="ARBA00023049"/>
    </source>
</evidence>
<dbReference type="EMBL" id="FXZI01000002">
    <property type="protein sequence ID" value="SMX75498.1"/>
    <property type="molecule type" value="Genomic_DNA"/>
</dbReference>
<keyword evidence="4 6" id="KW-0862">Zinc</keyword>
<dbReference type="Proteomes" id="UP000234300">
    <property type="component" value="Unassembled WGS sequence"/>
</dbReference>
<dbReference type="RefSeq" id="WP_009884253.1">
    <property type="nucleotide sequence ID" value="NZ_AAGP01000029.1"/>
</dbReference>
<feature type="transmembrane region" description="Helical" evidence="7">
    <location>
        <begin position="293"/>
        <end position="318"/>
    </location>
</feature>
<dbReference type="Proteomes" id="UP000217564">
    <property type="component" value="Unassembled WGS sequence"/>
</dbReference>
<evidence type="ECO:0000259" key="8">
    <source>
        <dbReference type="Pfam" id="PF01435"/>
    </source>
</evidence>
<name>A0A2A3ZI72_BREAU</name>
<feature type="transmembrane region" description="Helical" evidence="7">
    <location>
        <begin position="6"/>
        <end position="26"/>
    </location>
</feature>
<keyword evidence="1 6" id="KW-0645">Protease</keyword>
<evidence type="ECO:0000313" key="17">
    <source>
        <dbReference type="Proteomes" id="UP000234300"/>
    </source>
</evidence>
<evidence type="ECO:0000313" key="13">
    <source>
        <dbReference type="EMBL" id="TGD40700.1"/>
    </source>
</evidence>
<evidence type="ECO:0000256" key="2">
    <source>
        <dbReference type="ARBA" id="ARBA00022723"/>
    </source>
</evidence>
<dbReference type="GO" id="GO:0006508">
    <property type="term" value="P:proteolysis"/>
    <property type="evidence" value="ECO:0007669"/>
    <property type="project" value="UniProtKB-KW"/>
</dbReference>
<gene>
    <name evidence="12" type="ORF">BAURA86_00624</name>
    <name evidence="11" type="ORF">CIK62_01755</name>
    <name evidence="10" type="ORF">CIK64_16670</name>
    <name evidence="9" type="ORF">CIK79_04185</name>
    <name evidence="13" type="ORF">EB834_01300</name>
</gene>
<accession>A0A2A3ZI72</accession>
<evidence type="ECO:0000313" key="11">
    <source>
        <dbReference type="EMBL" id="PCC51268.1"/>
    </source>
</evidence>
<dbReference type="EMBL" id="NRGP01000028">
    <property type="protein sequence ID" value="PCC45199.1"/>
    <property type="molecule type" value="Genomic_DNA"/>
</dbReference>
<reference evidence="14 15" key="1">
    <citation type="journal article" date="2017" name="Elife">
        <title>Extensive horizontal gene transfer in cheese-associated bacteria.</title>
        <authorList>
            <person name="Bonham K.S."/>
            <person name="Wolfe B.E."/>
            <person name="Dutton R.J."/>
        </authorList>
    </citation>
    <scope>NUCLEOTIDE SEQUENCE [LARGE SCALE GENOMIC DNA]</scope>
    <source>
        <strain evidence="11 15">900_6</strain>
        <strain evidence="10 14">947_7</strain>
        <strain evidence="9 16">JB5</strain>
    </source>
</reference>
<evidence type="ECO:0000313" key="18">
    <source>
        <dbReference type="Proteomes" id="UP000297736"/>
    </source>
</evidence>
<dbReference type="AlphaFoldDB" id="A0A2A3ZI72"/>
<dbReference type="CDD" id="cd07326">
    <property type="entry name" value="M56_BlaR1_MecR1_like"/>
    <property type="match status" value="1"/>
</dbReference>
<keyword evidence="7" id="KW-0812">Transmembrane</keyword>
<feature type="transmembrane region" description="Helical" evidence="7">
    <location>
        <begin position="98"/>
        <end position="120"/>
    </location>
</feature>
<dbReference type="Proteomes" id="UP000218377">
    <property type="component" value="Unassembled WGS sequence"/>
</dbReference>
<dbReference type="Pfam" id="PF01435">
    <property type="entry name" value="Peptidase_M48"/>
    <property type="match status" value="1"/>
</dbReference>